<evidence type="ECO:0000256" key="1">
    <source>
        <dbReference type="SAM" id="MobiDB-lite"/>
    </source>
</evidence>
<keyword evidence="3" id="KW-1185">Reference proteome</keyword>
<accession>A0A830CFM8</accession>
<dbReference type="Proteomes" id="UP000653305">
    <property type="component" value="Unassembled WGS sequence"/>
</dbReference>
<feature type="region of interest" description="Disordered" evidence="1">
    <location>
        <begin position="1"/>
        <end position="26"/>
    </location>
</feature>
<evidence type="ECO:0000313" key="3">
    <source>
        <dbReference type="Proteomes" id="UP000653305"/>
    </source>
</evidence>
<organism evidence="2 3">
    <name type="scientific">Phtheirospermum japonicum</name>
    <dbReference type="NCBI Taxonomy" id="374723"/>
    <lineage>
        <taxon>Eukaryota</taxon>
        <taxon>Viridiplantae</taxon>
        <taxon>Streptophyta</taxon>
        <taxon>Embryophyta</taxon>
        <taxon>Tracheophyta</taxon>
        <taxon>Spermatophyta</taxon>
        <taxon>Magnoliopsida</taxon>
        <taxon>eudicotyledons</taxon>
        <taxon>Gunneridae</taxon>
        <taxon>Pentapetalae</taxon>
        <taxon>asterids</taxon>
        <taxon>lamiids</taxon>
        <taxon>Lamiales</taxon>
        <taxon>Orobanchaceae</taxon>
        <taxon>Orobanchaceae incertae sedis</taxon>
        <taxon>Phtheirospermum</taxon>
    </lineage>
</organism>
<dbReference type="OrthoDB" id="1929568at2759"/>
<gene>
    <name evidence="2" type="ORF">PHJA_001618700</name>
</gene>
<dbReference type="EMBL" id="BMAC01000362">
    <property type="protein sequence ID" value="GFP94743.1"/>
    <property type="molecule type" value="Genomic_DNA"/>
</dbReference>
<name>A0A830CFM8_9LAMI</name>
<proteinExistence type="predicted"/>
<protein>
    <submittedName>
        <fullName evidence="2">Uncharacterized mitochondrial protein atmg00660</fullName>
    </submittedName>
</protein>
<evidence type="ECO:0000313" key="2">
    <source>
        <dbReference type="EMBL" id="GFP94743.1"/>
    </source>
</evidence>
<reference evidence="2" key="1">
    <citation type="submission" date="2020-07" db="EMBL/GenBank/DDBJ databases">
        <title>Ethylene signaling mediates host invasion by parasitic plants.</title>
        <authorList>
            <person name="Yoshida S."/>
        </authorList>
    </citation>
    <scope>NUCLEOTIDE SEQUENCE</scope>
    <source>
        <strain evidence="2">Okayama</strain>
    </source>
</reference>
<dbReference type="AlphaFoldDB" id="A0A830CFM8"/>
<comment type="caution">
    <text evidence="2">The sequence shown here is derived from an EMBL/GenBank/DDBJ whole genome shotgun (WGS) entry which is preliminary data.</text>
</comment>
<sequence length="64" mass="7121">MAIRRHIHDLHETPARPGKKTQLGIRGPTVPAALQTSYSSFSKVRGRNLFSATRKNGADLTRHN</sequence>